<keyword evidence="6" id="KW-1185">Reference proteome</keyword>
<reference evidence="5" key="2">
    <citation type="journal article" date="2023" name="Science">
        <title>Genomic signatures of disease resistance in endangered staghorn corals.</title>
        <authorList>
            <person name="Vollmer S.V."/>
            <person name="Selwyn J.D."/>
            <person name="Despard B.A."/>
            <person name="Roesel C.L."/>
        </authorList>
    </citation>
    <scope>NUCLEOTIDE SEQUENCE</scope>
    <source>
        <strain evidence="5">K2</strain>
    </source>
</reference>
<dbReference type="InterPro" id="IPR027417">
    <property type="entry name" value="P-loop_NTPase"/>
</dbReference>
<dbReference type="SUPFAM" id="SSF52540">
    <property type="entry name" value="P-loop containing nucleoside triphosphate hydrolases"/>
    <property type="match status" value="1"/>
</dbReference>
<evidence type="ECO:0000313" key="6">
    <source>
        <dbReference type="Proteomes" id="UP001249851"/>
    </source>
</evidence>
<feature type="compositionally biased region" description="Basic residues" evidence="3">
    <location>
        <begin position="1172"/>
        <end position="1182"/>
    </location>
</feature>
<dbReference type="InterPro" id="IPR039041">
    <property type="entry name" value="Nav/unc-53"/>
</dbReference>
<feature type="compositionally biased region" description="Polar residues" evidence="3">
    <location>
        <begin position="1031"/>
        <end position="1044"/>
    </location>
</feature>
<sequence length="2021" mass="226153">MSGKEKPRVTRRPNRGRSAHDSKGKTDSGCFVDEELERNGSSDSSQGSASSPPAKQTDPKKVKTLENNRKNSSSHATEPGDDSETTPGDDSETAPNSEENVMSELDPNNKNENIFEKTRNASDFYCLYYSGSAEGTSQTREVSKVKRKPPVPPKLKARRGSAPPSTFNNIDKFCQQNSEVNKRFSYSEYPDKSLEFSLENSDNWSERRSVEERVLFFEACAQNGFVDSSVSVKASNLKTSSKIQSDNKDGPCVALNGLYDVHEDHNDLGRIPPLANTEDLSFESRTDYEACNFDTGVDHVAPLVEEEEFAVDGSNLFDSSIHKIQYAVDGSPHTRNVERQCLVCDNDNNNSTEAVNASQSVVITSFSGRVQDYSDHLVNKGRRRSIHENDMQETEGGLESFDPLVSKDDDFGDVALKVNATSIVTRKPNKYSDDTITHVDNTEDFDFKGSIVNPRINEIKQDLLTGPKQRRGIIRQKRPGSIAGISRSLFEKDLSNELKRRSWSFSEPRSTDISNFLVGECYQSPLTKLNGSPWQVESGLSSFPVHSYHSDRTLQRRSSFQGRERSEWGSLCKPRRGSFYHSGYASDESSVHSEPLFEPLRRRPQINKGNIFKSMSVDSSISAGDNRTTSLDKINGRRFQHSLGNRDPLHALRRQCVEFASDTDKFEPHTHVQMPCLQSLRRSLSSATCSSSSDSEVEKIFSNSEATAPVSSQSVKHAIYGQLTTSPAKRRVSAVEVLFGPQSSRQTSNRVQSSLSSKLFGNNLPSGGISDFSPQPLEDNVLFDELAEENVPGVLEQEAREVIEEPGLEFDDTDYSEFYTRCEDKESLICAEALSIKKLLQSPQTIVPDPDIESVVMAVTERQVLSPAPEGKTTSDSDTAGVRITEAKDCIKGEQCCQSCRQHRGTQTPPAHVFKAISPPPSVGTQTPPLSLSQELLPPSLLKELQKDLQAPPPEIIRRMSPLTLQEQDVPSEGYFRAVSPTSVPFADTHTFAALQNNDKAVSVEELLQILANMKVGPLDETPRQRPFSVQKHNTSSCVQNQLQSSSSKSLPMSWHQLDKHPSVQGNISEDLKQAKGTPPRSSKSYDCLRRAVTNKDRQRGSSQKVERRGSKEDIRKMLLEWRLSRSKPFEEEVECSDGNHKLAETSDKKAVKISFDGSESTENIETESKLTRTHSLKRPRKDRAFSQRDRSENETNNSVGKGRQLNLCSFVKPEVEKRQENIGQDCCVRPQGEENTLDRTSGSFNLEEQNMVIKSPIDEVASPEGIDIFIDYRRKNGMQITSTPKPPPYPGKTVPCKDAVVGKMNSNKPLPENLNTEKPLSTIVTEEFANEVESQGDASSSSYSSDDDRFGEFGGSTDTVVFVDTEHSAGISLVPDLDCFDMELIGCNNQLPVDKTVSENAEEEDNHLDILLGEVRRSLNLEFVDSDILDKAIEKFKQRVSPRSQYQALSSGLGMEACVALHQADELQGIIGEIKGELKLLHDENDMLREQVVNLANQQTNGESTENSCTESSERLENLCKFDKPKQEDEDELVEIDVCLTGFSVVPLGHLPSKKNETHLGKVTVKGADWSGVIEAARRAFVDHIQRIDPDNYLGLGVHSIQGVQTGVMVWSPDSLRRKSPRVELSQKSNPCVIQLKDGSHFSCDSLVYDTLLPKETIEKYVEQLLEHRYIVLCGEQGLGKSYLATKLAEHVVQRIACKASPAVAIFNVAQATRKELNKNLASLMQNDAPSFAESRPAVVVLDQLNCLASLADVFDLALLEKNENCPYIIGVRDKSRKGPFSPKELSLSHYFRWLRVSLKDRQYSGLLVRFLRRQLSWSQLQNKAEGDDLLQLFDWLTKVWYHLNGILEEYCEPDTTIGPSVFFSCPMDFTAAEGWFVTVWNYNVVPHLHQALRSGRKIFDRCISWEDPTKWVAQRYPWNKDQSRVFHTLRKLRQIDVVLNRNYLGSDNVCFAECIQENEKILGAHSTVSKRVRTVVQQKVSKRDSQVKRKTDEQMAFLKSKGCRDSSDSETDSYLETSI</sequence>
<feature type="compositionally biased region" description="Acidic residues" evidence="3">
    <location>
        <begin position="79"/>
        <end position="92"/>
    </location>
</feature>
<name>A0AAD9R4P7_ACRCE</name>
<feature type="compositionally biased region" description="Low complexity" evidence="3">
    <location>
        <begin position="41"/>
        <end position="54"/>
    </location>
</feature>
<comment type="caution">
    <text evidence="5">The sequence shown here is derived from an EMBL/GenBank/DDBJ whole genome shotgun (WGS) entry which is preliminary data.</text>
</comment>
<dbReference type="PANTHER" id="PTHR12784">
    <property type="entry name" value="STEERIN"/>
    <property type="match status" value="1"/>
</dbReference>
<feature type="compositionally biased region" description="Low complexity" evidence="3">
    <location>
        <begin position="1336"/>
        <end position="1345"/>
    </location>
</feature>
<feature type="domain" description="CortBP2/NAV1-like AAA+ ATPase lid" evidence="4">
    <location>
        <begin position="1822"/>
        <end position="1926"/>
    </location>
</feature>
<evidence type="ECO:0000256" key="1">
    <source>
        <dbReference type="ARBA" id="ARBA00023054"/>
    </source>
</evidence>
<evidence type="ECO:0000259" key="4">
    <source>
        <dbReference type="Pfam" id="PF25408"/>
    </source>
</evidence>
<reference evidence="5" key="1">
    <citation type="journal article" date="2023" name="G3 (Bethesda)">
        <title>Whole genome assembly and annotation of the endangered Caribbean coral Acropora cervicornis.</title>
        <authorList>
            <person name="Selwyn J.D."/>
            <person name="Vollmer S.V."/>
        </authorList>
    </citation>
    <scope>NUCLEOTIDE SEQUENCE</scope>
    <source>
        <strain evidence="5">K2</strain>
    </source>
</reference>
<feature type="region of interest" description="Disordered" evidence="3">
    <location>
        <begin position="137"/>
        <end position="169"/>
    </location>
</feature>
<feature type="coiled-coil region" evidence="2">
    <location>
        <begin position="1472"/>
        <end position="1499"/>
    </location>
</feature>
<feature type="region of interest" description="Disordered" evidence="3">
    <location>
        <begin position="1332"/>
        <end position="1351"/>
    </location>
</feature>
<evidence type="ECO:0000313" key="5">
    <source>
        <dbReference type="EMBL" id="KAK2572813.1"/>
    </source>
</evidence>
<dbReference type="EMBL" id="JARQWQ010000003">
    <property type="protein sequence ID" value="KAK2572813.1"/>
    <property type="molecule type" value="Genomic_DNA"/>
</dbReference>
<dbReference type="Pfam" id="PF25408">
    <property type="entry name" value="AAA_lid_NAV1"/>
    <property type="match status" value="1"/>
</dbReference>
<dbReference type="InterPro" id="IPR057568">
    <property type="entry name" value="CortBP2_NAV1-like_AAA_lid"/>
</dbReference>
<evidence type="ECO:0000256" key="2">
    <source>
        <dbReference type="SAM" id="Coils"/>
    </source>
</evidence>
<organism evidence="5 6">
    <name type="scientific">Acropora cervicornis</name>
    <name type="common">Staghorn coral</name>
    <dbReference type="NCBI Taxonomy" id="6130"/>
    <lineage>
        <taxon>Eukaryota</taxon>
        <taxon>Metazoa</taxon>
        <taxon>Cnidaria</taxon>
        <taxon>Anthozoa</taxon>
        <taxon>Hexacorallia</taxon>
        <taxon>Scleractinia</taxon>
        <taxon>Astrocoeniina</taxon>
        <taxon>Acroporidae</taxon>
        <taxon>Acropora</taxon>
    </lineage>
</organism>
<accession>A0AAD9R4P7</accession>
<protein>
    <submittedName>
        <fullName evidence="5">Neuron navigator 3</fullName>
    </submittedName>
</protein>
<feature type="compositionally biased region" description="Basic and acidic residues" evidence="3">
    <location>
        <begin position="1087"/>
        <end position="1112"/>
    </location>
</feature>
<feature type="region of interest" description="Disordered" evidence="3">
    <location>
        <begin position="1"/>
        <end position="113"/>
    </location>
</feature>
<feature type="compositionally biased region" description="Basic and acidic residues" evidence="3">
    <location>
        <begin position="1183"/>
        <end position="1194"/>
    </location>
</feature>
<evidence type="ECO:0000256" key="3">
    <source>
        <dbReference type="SAM" id="MobiDB-lite"/>
    </source>
</evidence>
<dbReference type="PANTHER" id="PTHR12784:SF28">
    <property type="entry name" value="PROTEIN SICKIE"/>
    <property type="match status" value="1"/>
</dbReference>
<feature type="compositionally biased region" description="Polar residues" evidence="3">
    <location>
        <begin position="93"/>
        <end position="106"/>
    </location>
</feature>
<keyword evidence="1 2" id="KW-0175">Coiled coil</keyword>
<feature type="compositionally biased region" description="Basic and acidic residues" evidence="3">
    <location>
        <begin position="57"/>
        <end position="69"/>
    </location>
</feature>
<feature type="compositionally biased region" description="Basic residues" evidence="3">
    <location>
        <begin position="145"/>
        <end position="159"/>
    </location>
</feature>
<dbReference type="Proteomes" id="UP001249851">
    <property type="component" value="Unassembled WGS sequence"/>
</dbReference>
<dbReference type="GO" id="GO:0022008">
    <property type="term" value="P:neurogenesis"/>
    <property type="evidence" value="ECO:0007669"/>
    <property type="project" value="InterPro"/>
</dbReference>
<proteinExistence type="predicted"/>
<gene>
    <name evidence="5" type="ORF">P5673_001804</name>
</gene>
<feature type="region of interest" description="Disordered" evidence="3">
    <location>
        <begin position="2001"/>
        <end position="2021"/>
    </location>
</feature>
<feature type="region of interest" description="Disordered" evidence="3">
    <location>
        <begin position="1020"/>
        <end position="1112"/>
    </location>
</feature>
<feature type="region of interest" description="Disordered" evidence="3">
    <location>
        <begin position="1155"/>
        <end position="1202"/>
    </location>
</feature>